<dbReference type="InterPro" id="IPR051678">
    <property type="entry name" value="AGP_Transferase"/>
</dbReference>
<keyword evidence="4" id="KW-1185">Reference proteome</keyword>
<dbReference type="InterPro" id="IPR002575">
    <property type="entry name" value="Aminoglycoside_PTrfase"/>
</dbReference>
<dbReference type="PANTHER" id="PTHR21310">
    <property type="entry name" value="AMINOGLYCOSIDE PHOSPHOTRANSFERASE-RELATED-RELATED"/>
    <property type="match status" value="1"/>
</dbReference>
<dbReference type="PANTHER" id="PTHR21310:SF42">
    <property type="entry name" value="BIFUNCTIONAL AAC_APH"/>
    <property type="match status" value="1"/>
</dbReference>
<feature type="region of interest" description="Disordered" evidence="1">
    <location>
        <begin position="1"/>
        <end position="20"/>
    </location>
</feature>
<evidence type="ECO:0000313" key="4">
    <source>
        <dbReference type="Proteomes" id="UP001499863"/>
    </source>
</evidence>
<dbReference type="InterPro" id="IPR011009">
    <property type="entry name" value="Kinase-like_dom_sf"/>
</dbReference>
<accession>A0ABP4J244</accession>
<proteinExistence type="predicted"/>
<evidence type="ECO:0000256" key="1">
    <source>
        <dbReference type="SAM" id="MobiDB-lite"/>
    </source>
</evidence>
<reference evidence="4" key="1">
    <citation type="journal article" date="2019" name="Int. J. Syst. Evol. Microbiol.">
        <title>The Global Catalogue of Microorganisms (GCM) 10K type strain sequencing project: providing services to taxonomists for standard genome sequencing and annotation.</title>
        <authorList>
            <consortium name="The Broad Institute Genomics Platform"/>
            <consortium name="The Broad Institute Genome Sequencing Center for Infectious Disease"/>
            <person name="Wu L."/>
            <person name="Ma J."/>
        </authorList>
    </citation>
    <scope>NUCLEOTIDE SEQUENCE [LARGE SCALE GENOMIC DNA]</scope>
    <source>
        <strain evidence="4">JCM 12393</strain>
    </source>
</reference>
<evidence type="ECO:0000313" key="3">
    <source>
        <dbReference type="EMBL" id="GAA1406116.1"/>
    </source>
</evidence>
<dbReference type="EMBL" id="BAAAKJ010000304">
    <property type="protein sequence ID" value="GAA1406116.1"/>
    <property type="molecule type" value="Genomic_DNA"/>
</dbReference>
<dbReference type="Gene3D" id="3.30.200.20">
    <property type="entry name" value="Phosphorylase Kinase, domain 1"/>
    <property type="match status" value="1"/>
</dbReference>
<gene>
    <name evidence="3" type="ORF">GCM10009639_53660</name>
</gene>
<sequence>MPGMCAAARTPDHLHDDDHRYSPLHDPLHDRLHDDEPAIDTGLVRRLIALQFPQWKGLPLAAAGLTATDNAMFRLGPELAVRLPRAAWAAGNLGREQYWLPRLARHLPVPVPAPVGQGRPTVGYPWSWSVLRWLDGANPVPGSIPNPVQLAYDLAEFVTALRSVEPAPDAPDALRAGSLASRDAATRAAIGRLRGVLDTETATALWDKALRLPEPSGPAVWVHGDLTPGNLLVTGQRLSAVLDFGLLGVGDPTVDLLPAWSLLPPSARPAFRGTLAVDDATWERGRAWALSIALVQLPYYRTTNPPLAANARHVVREILADRSV</sequence>
<comment type="caution">
    <text evidence="3">The sequence shown here is derived from an EMBL/GenBank/DDBJ whole genome shotgun (WGS) entry which is preliminary data.</text>
</comment>
<organism evidence="3 4">
    <name type="scientific">Kitasatospora putterlickiae</name>
    <dbReference type="NCBI Taxonomy" id="221725"/>
    <lineage>
        <taxon>Bacteria</taxon>
        <taxon>Bacillati</taxon>
        <taxon>Actinomycetota</taxon>
        <taxon>Actinomycetes</taxon>
        <taxon>Kitasatosporales</taxon>
        <taxon>Streptomycetaceae</taxon>
        <taxon>Kitasatospora</taxon>
    </lineage>
</organism>
<dbReference type="Gene3D" id="3.90.1200.10">
    <property type="match status" value="1"/>
</dbReference>
<feature type="compositionally biased region" description="Basic and acidic residues" evidence="1">
    <location>
        <begin position="10"/>
        <end position="20"/>
    </location>
</feature>
<protein>
    <submittedName>
        <fullName evidence="3">Aminoglycoside phosphotransferase family protein</fullName>
    </submittedName>
</protein>
<evidence type="ECO:0000259" key="2">
    <source>
        <dbReference type="Pfam" id="PF01636"/>
    </source>
</evidence>
<dbReference type="Proteomes" id="UP001499863">
    <property type="component" value="Unassembled WGS sequence"/>
</dbReference>
<dbReference type="SUPFAM" id="SSF56112">
    <property type="entry name" value="Protein kinase-like (PK-like)"/>
    <property type="match status" value="1"/>
</dbReference>
<name>A0ABP4J244_9ACTN</name>
<dbReference type="CDD" id="cd05155">
    <property type="entry name" value="APH_ChoK_like_1"/>
    <property type="match status" value="1"/>
</dbReference>
<feature type="domain" description="Aminoglycoside phosphotransferase" evidence="2">
    <location>
        <begin position="69"/>
        <end position="288"/>
    </location>
</feature>
<dbReference type="Pfam" id="PF01636">
    <property type="entry name" value="APH"/>
    <property type="match status" value="1"/>
</dbReference>